<dbReference type="GO" id="GO:0006355">
    <property type="term" value="P:regulation of DNA-templated transcription"/>
    <property type="evidence" value="ECO:0007669"/>
    <property type="project" value="UniProtKB-UniRule"/>
</dbReference>
<dbReference type="AlphaFoldDB" id="A0A2S9V5H1"/>
<organism evidence="3 4">
    <name type="scientific">Alteromonas alba</name>
    <dbReference type="NCBI Taxonomy" id="2079529"/>
    <lineage>
        <taxon>Bacteria</taxon>
        <taxon>Pseudomonadati</taxon>
        <taxon>Pseudomonadota</taxon>
        <taxon>Gammaproteobacteria</taxon>
        <taxon>Alteromonadales</taxon>
        <taxon>Alteromonadaceae</taxon>
        <taxon>Alteromonas/Salinimonas group</taxon>
        <taxon>Alteromonas</taxon>
    </lineage>
</organism>
<protein>
    <recommendedName>
        <fullName evidence="1">Glycine cleavage system transcriptional repressor</fullName>
    </recommendedName>
</protein>
<keyword evidence="1" id="KW-0678">Repressor</keyword>
<dbReference type="InterPro" id="IPR016867">
    <property type="entry name" value="GcvR"/>
</dbReference>
<reference evidence="4" key="1">
    <citation type="journal article" date="2020" name="Int. J. Syst. Evol. Microbiol.">
        <title>Alteromonas alba sp. nov., a marine bacterium isolated from the seawater of the West Pacific Ocean.</title>
        <authorList>
            <person name="Sun C."/>
            <person name="Wu Y.-H."/>
            <person name="Xamxidin M."/>
            <person name="Cheng H."/>
            <person name="Xu X.-W."/>
        </authorList>
    </citation>
    <scope>NUCLEOTIDE SEQUENCE [LARGE SCALE GENOMIC DNA]</scope>
    <source>
        <strain evidence="4">190</strain>
    </source>
</reference>
<proteinExistence type="predicted"/>
<dbReference type="GO" id="GO:0005737">
    <property type="term" value="C:cytoplasm"/>
    <property type="evidence" value="ECO:0007669"/>
    <property type="project" value="UniProtKB-SubCell"/>
</dbReference>
<name>A0A2S9V5H1_9ALTE</name>
<dbReference type="Proteomes" id="UP000238949">
    <property type="component" value="Unassembled WGS sequence"/>
</dbReference>
<dbReference type="InterPro" id="IPR050990">
    <property type="entry name" value="UPF0237/GcvR_regulator"/>
</dbReference>
<dbReference type="Gene3D" id="3.30.70.260">
    <property type="match status" value="2"/>
</dbReference>
<dbReference type="RefSeq" id="WP_105936269.1">
    <property type="nucleotide sequence ID" value="NZ_PVNP01000200.1"/>
</dbReference>
<comment type="subcellular location">
    <subcellularLocation>
        <location evidence="1">Cytoplasm</location>
    </subcellularLocation>
</comment>
<keyword evidence="1" id="KW-0804">Transcription</keyword>
<dbReference type="OrthoDB" id="12860at2"/>
<dbReference type="EMBL" id="PVNP01000200">
    <property type="protein sequence ID" value="PRO71717.1"/>
    <property type="molecule type" value="Genomic_DNA"/>
</dbReference>
<comment type="caution">
    <text evidence="3">The sequence shown here is derived from an EMBL/GenBank/DDBJ whole genome shotgun (WGS) entry which is preliminary data.</text>
</comment>
<gene>
    <name evidence="3" type="ORF">C6Y40_20545</name>
</gene>
<dbReference type="SUPFAM" id="SSF55021">
    <property type="entry name" value="ACT-like"/>
    <property type="match status" value="2"/>
</dbReference>
<evidence type="ECO:0000313" key="4">
    <source>
        <dbReference type="Proteomes" id="UP000238949"/>
    </source>
</evidence>
<sequence>MKPVIFTIIGKDRPGLVDAVAKKVYEYGGNWQGSSFAHMAGQFAGFVEALVPGDKHQQLIAALNTLDGLQVHSQSVTESALSDADELTIEVMGNDRPGIVQELTNVLNRFELNIIHFNSTCESAPNWGSEMFKARVRVAIPADVDRDDVKDALEAVANDLVVDITTTV</sequence>
<keyword evidence="1" id="KW-0963">Cytoplasm</keyword>
<feature type="domain" description="ACT" evidence="2">
    <location>
        <begin position="88"/>
        <end position="168"/>
    </location>
</feature>
<evidence type="ECO:0000256" key="1">
    <source>
        <dbReference type="PIRNR" id="PIRNR028103"/>
    </source>
</evidence>
<dbReference type="InterPro" id="IPR045865">
    <property type="entry name" value="ACT-like_dom_sf"/>
</dbReference>
<dbReference type="PANTHER" id="PTHR34875:SF6">
    <property type="entry name" value="UPF0237 PROTEIN MJ1558"/>
    <property type="match status" value="1"/>
</dbReference>
<accession>A0A2S9V5H1</accession>
<dbReference type="PIRSF" id="PIRSF028103">
    <property type="entry name" value="GcvR"/>
    <property type="match status" value="1"/>
</dbReference>
<evidence type="ECO:0000313" key="3">
    <source>
        <dbReference type="EMBL" id="PRO71717.1"/>
    </source>
</evidence>
<dbReference type="PROSITE" id="PS51671">
    <property type="entry name" value="ACT"/>
    <property type="match status" value="1"/>
</dbReference>
<dbReference type="CDD" id="cd04869">
    <property type="entry name" value="ACT_GcvR_2"/>
    <property type="match status" value="1"/>
</dbReference>
<keyword evidence="4" id="KW-1185">Reference proteome</keyword>
<dbReference type="InterPro" id="IPR002912">
    <property type="entry name" value="ACT_dom"/>
</dbReference>
<evidence type="ECO:0000259" key="2">
    <source>
        <dbReference type="PROSITE" id="PS51671"/>
    </source>
</evidence>
<dbReference type="PANTHER" id="PTHR34875">
    <property type="entry name" value="UPF0237 PROTEIN MJ1558"/>
    <property type="match status" value="1"/>
</dbReference>